<evidence type="ECO:0000256" key="4">
    <source>
        <dbReference type="ARBA" id="ARBA00023136"/>
    </source>
</evidence>
<comment type="subcellular location">
    <subcellularLocation>
        <location evidence="1">Membrane</location>
        <topology evidence="1">Single-pass membrane protein</topology>
    </subcellularLocation>
</comment>
<sequence length="330" mass="36731">MAESSSGQDTPATPAPPPAPESIYRQQAIQEHANTRVDSELLRLSPEWSRWTYWMLLMVVTVGLLFCALGTVNEYASGPAVVRVEGKTEVTVDVAGLVTSVEVEPGQRVTAGQVLVRLQAQEERTALERIEREFELQLARVLRDPSDQAARQVLTTLRAEREQAQARREARTIRAARAGVVNDLRVRPAQYVQPGESVASLLDEDARASLVVLLPGSSRPFLRPGKSLRMELEGFQYQYRELVIDYVSDQIIGPAETRRYLGREIADALPLNGPQVLVRARLPASTFRRDGQIFNYVDGMTARAEARLRAESILVMLVPGLKVLWSDDTD</sequence>
<organism evidence="7 8">
    <name type="scientific">Cystobacter fuscus</name>
    <dbReference type="NCBI Taxonomy" id="43"/>
    <lineage>
        <taxon>Bacteria</taxon>
        <taxon>Pseudomonadati</taxon>
        <taxon>Myxococcota</taxon>
        <taxon>Myxococcia</taxon>
        <taxon>Myxococcales</taxon>
        <taxon>Cystobacterineae</taxon>
        <taxon>Archangiaceae</taxon>
        <taxon>Cystobacter</taxon>
    </lineage>
</organism>
<dbReference type="Gene3D" id="2.40.50.100">
    <property type="match status" value="1"/>
</dbReference>
<evidence type="ECO:0000256" key="2">
    <source>
        <dbReference type="ARBA" id="ARBA00022692"/>
    </source>
</evidence>
<dbReference type="SUPFAM" id="SSF111369">
    <property type="entry name" value="HlyD-like secretion proteins"/>
    <property type="match status" value="1"/>
</dbReference>
<reference evidence="7 8" key="1">
    <citation type="submission" date="2017-06" db="EMBL/GenBank/DDBJ databases">
        <title>Sequencing and comparative analysis of myxobacterial genomes.</title>
        <authorList>
            <person name="Rupp O."/>
            <person name="Goesmann A."/>
            <person name="Sogaard-Andersen L."/>
        </authorList>
    </citation>
    <scope>NUCLEOTIDE SEQUENCE [LARGE SCALE GENOMIC DNA]</scope>
    <source>
        <strain evidence="7 8">DSM 52655</strain>
    </source>
</reference>
<dbReference type="GO" id="GO:0016020">
    <property type="term" value="C:membrane"/>
    <property type="evidence" value="ECO:0007669"/>
    <property type="project" value="UniProtKB-SubCell"/>
</dbReference>
<name>A0A250IZ92_9BACT</name>
<dbReference type="PANTHER" id="PTHR30386">
    <property type="entry name" value="MEMBRANE FUSION SUBUNIT OF EMRAB-TOLC MULTIDRUG EFFLUX PUMP"/>
    <property type="match status" value="1"/>
</dbReference>
<keyword evidence="4 6" id="KW-0472">Membrane</keyword>
<proteinExistence type="predicted"/>
<dbReference type="EMBL" id="CP022098">
    <property type="protein sequence ID" value="ATB36527.1"/>
    <property type="molecule type" value="Genomic_DNA"/>
</dbReference>
<feature type="region of interest" description="Disordered" evidence="5">
    <location>
        <begin position="1"/>
        <end position="21"/>
    </location>
</feature>
<dbReference type="InterPro" id="IPR050739">
    <property type="entry name" value="MFP"/>
</dbReference>
<evidence type="ECO:0000256" key="5">
    <source>
        <dbReference type="SAM" id="MobiDB-lite"/>
    </source>
</evidence>
<evidence type="ECO:0000256" key="6">
    <source>
        <dbReference type="SAM" id="Phobius"/>
    </source>
</evidence>
<evidence type="ECO:0000256" key="1">
    <source>
        <dbReference type="ARBA" id="ARBA00004167"/>
    </source>
</evidence>
<dbReference type="AlphaFoldDB" id="A0A250IZ92"/>
<dbReference type="PANTHER" id="PTHR30386:SF26">
    <property type="entry name" value="TRANSPORT PROTEIN COMB"/>
    <property type="match status" value="1"/>
</dbReference>
<feature type="transmembrane region" description="Helical" evidence="6">
    <location>
        <begin position="51"/>
        <end position="72"/>
    </location>
</feature>
<evidence type="ECO:0000256" key="3">
    <source>
        <dbReference type="ARBA" id="ARBA00022989"/>
    </source>
</evidence>
<dbReference type="RefSeq" id="WP_198316521.1">
    <property type="nucleotide sequence ID" value="NZ_CP022098.1"/>
</dbReference>
<dbReference type="KEGG" id="cfus:CYFUS_001942"/>
<evidence type="ECO:0000313" key="8">
    <source>
        <dbReference type="Proteomes" id="UP000217257"/>
    </source>
</evidence>
<evidence type="ECO:0000313" key="7">
    <source>
        <dbReference type="EMBL" id="ATB36527.1"/>
    </source>
</evidence>
<accession>A0A250IZ92</accession>
<keyword evidence="3 6" id="KW-1133">Transmembrane helix</keyword>
<dbReference type="Proteomes" id="UP000217257">
    <property type="component" value="Chromosome"/>
</dbReference>
<gene>
    <name evidence="7" type="ORF">CYFUS_001942</name>
</gene>
<keyword evidence="2 6" id="KW-0812">Transmembrane</keyword>
<protein>
    <submittedName>
        <fullName evidence="7">Hemolysin D</fullName>
    </submittedName>
</protein>